<dbReference type="InterPro" id="IPR038475">
    <property type="entry name" value="RecG_C_sf"/>
</dbReference>
<dbReference type="EMBL" id="CP040852">
    <property type="protein sequence ID" value="QIA89009.1"/>
    <property type="molecule type" value="Genomic_DNA"/>
</dbReference>
<dbReference type="Gene3D" id="3.30.565.60">
    <property type="match status" value="1"/>
</dbReference>
<dbReference type="InterPro" id="IPR007421">
    <property type="entry name" value="Schlafen_AlbA_2_dom"/>
</dbReference>
<dbReference type="RefSeq" id="WP_163588446.1">
    <property type="nucleotide sequence ID" value="NZ_CP040852.1"/>
</dbReference>
<gene>
    <name evidence="2" type="ORF">FEE40_01705</name>
</gene>
<sequence length="496" mass="56993">MDFRQEDIHTEYKTAKNKLPSAMWETLSAFANTDGGTIYLGVREIKKKDAPSEFVINGVQNSNEMKTELLNQLKNKNKISYPVVSEGDIRVISENGVEIIEISVPRADFHNRPIFIKGDIKNTFIREGERDSKATKEDLKSIIRDSDETDNYQLLDNFSIEDDLNIIDIQNYRAYLVEKTQEDVYSQLDIEEFLKKIGLLRKDRKDGAFKLCKAALLLFGKYNSITDIYHSFFLDFIVKDDATDVNYVDRIYTSDALGHPNNIIGFYFAVMGKMASLVQNSFELNDDMSRKDSGEKLLRSLREALVNSLVHADYQANLPTKISFYKNKVEFKNPGQVMVSLSQFFESSDSKTRNDLIFQTFVRSKLGEHTGSGGATILNTSINLKLDMPEITSIPSKTVLVVWKESHEDFIKKLPSAWRETYLIMSEKLVVGFSDLRHLYKSNYQGKKILKEMIEANLIKKVGEKKGTRYIMLKDSPIVKQRLDQMIEDLKKNIHR</sequence>
<accession>A0AAE6WEA3</accession>
<dbReference type="PANTHER" id="PTHR30595">
    <property type="entry name" value="GLPR-RELATED TRANSCRIPTIONAL REPRESSOR"/>
    <property type="match status" value="1"/>
</dbReference>
<reference evidence="2 3" key="1">
    <citation type="journal article" date="2019" name="Nat. Med.">
        <title>Preventing dysbiosis of the neonatal mouse intestinal microbiome protects against late-onset sepsis.</title>
        <authorList>
            <person name="Singer J.R."/>
            <person name="Blosser E.G."/>
            <person name="Zindl C.L."/>
            <person name="Silberger D.J."/>
            <person name="Conlan S."/>
            <person name="Laufer V.A."/>
            <person name="DiToro D."/>
            <person name="Deming C."/>
            <person name="Kumar R."/>
            <person name="Morrow C.D."/>
            <person name="Segre J.A."/>
            <person name="Gray M.J."/>
            <person name="Randolph D.A."/>
            <person name="Weaver C.T."/>
        </authorList>
    </citation>
    <scope>NUCLEOTIDE SEQUENCE [LARGE SCALE GENOMIC DNA]</scope>
    <source>
        <strain evidence="2 3">V10</strain>
    </source>
</reference>
<dbReference type="Proteomes" id="UP000463931">
    <property type="component" value="Chromosome"/>
</dbReference>
<evidence type="ECO:0000259" key="1">
    <source>
        <dbReference type="Pfam" id="PF04326"/>
    </source>
</evidence>
<dbReference type="PANTHER" id="PTHR30595:SF6">
    <property type="entry name" value="SCHLAFEN ALBA-2 DOMAIN-CONTAINING PROTEIN"/>
    <property type="match status" value="1"/>
</dbReference>
<feature type="domain" description="Schlafen AlbA-2" evidence="1">
    <location>
        <begin position="6"/>
        <end position="134"/>
    </location>
</feature>
<organism evidence="2 3">
    <name type="scientific">Ligilactobacillus murinus</name>
    <dbReference type="NCBI Taxonomy" id="1622"/>
    <lineage>
        <taxon>Bacteria</taxon>
        <taxon>Bacillati</taxon>
        <taxon>Bacillota</taxon>
        <taxon>Bacilli</taxon>
        <taxon>Lactobacillales</taxon>
        <taxon>Lactobacillaceae</taxon>
        <taxon>Ligilactobacillus</taxon>
    </lineage>
</organism>
<dbReference type="Pfam" id="PF04326">
    <property type="entry name" value="SLFN_AlbA_2"/>
    <property type="match status" value="1"/>
</dbReference>
<dbReference type="Pfam" id="PF13749">
    <property type="entry name" value="HATPase_c_4"/>
    <property type="match status" value="1"/>
</dbReference>
<name>A0AAE6WEA3_9LACO</name>
<proteinExistence type="predicted"/>
<evidence type="ECO:0000313" key="2">
    <source>
        <dbReference type="EMBL" id="QIA89009.1"/>
    </source>
</evidence>
<dbReference type="Gene3D" id="3.30.950.30">
    <property type="entry name" value="Schlafen, AAA domain"/>
    <property type="match status" value="1"/>
</dbReference>
<dbReference type="InterPro" id="IPR038461">
    <property type="entry name" value="Schlafen_AlbA_2_dom_sf"/>
</dbReference>
<dbReference type="AlphaFoldDB" id="A0AAE6WEA3"/>
<evidence type="ECO:0000313" key="3">
    <source>
        <dbReference type="Proteomes" id="UP000463931"/>
    </source>
</evidence>
<protein>
    <recommendedName>
        <fullName evidence="1">Schlafen AlbA-2 domain-containing protein</fullName>
    </recommendedName>
</protein>